<proteinExistence type="predicted"/>
<dbReference type="PANTHER" id="PTHR33074">
    <property type="entry name" value="EXPRESSED PROTEIN-RELATED"/>
    <property type="match status" value="1"/>
</dbReference>
<sequence length="495" mass="55336">MGWSIPASSFQPPAVIRAGARYAPSVLLDRKAYLAVRDNATTAEALTSTGRTVKITFCLADPPAISHFCVHGPEFRRGDFASEPLVVFSAKVCCPSPFAFTVARPEYFVYKAGRGKPPSLTRIPRTPPGTANSLHKCVLPFDDDDGGFLMADLFMTKLRSDYQLQVFSSKTGKWTITPLRLQTSPGVREEDLPGPRLDKAIALGGGAVGWVDLWRGILTCNVFDKNPVLNLIPIPKLAYSNEERRAAPRLVRDITCCNGRIKFVEQELRFKVSIIPRKTLEDNVDSFDIIFDPRPLSHKEEDDRAKLVLAAVCLGWKLRTCDRHTTRNDDWHKGHTVDMDAISVDNPDHARLLPQLWDAQAGKSTLWDLSSTYPTLGIDDDDIVYMMTKVKFHDNKAWMIGVDLAKRAVEVLIPVSSERVGNFKPDMILACEFSEYLNATARSCNDATNVHQMRCIIVIFHRTVSENIMVHCDHLSLETCTVCPRLNGKYEASID</sequence>
<protein>
    <submittedName>
        <fullName evidence="1">Uncharacterized protein</fullName>
    </submittedName>
</protein>
<organism evidence="1">
    <name type="scientific">Aegilops tauschii</name>
    <name type="common">Tausch's goatgrass</name>
    <name type="synonym">Aegilops squarrosa</name>
    <dbReference type="NCBI Taxonomy" id="37682"/>
    <lineage>
        <taxon>Eukaryota</taxon>
        <taxon>Viridiplantae</taxon>
        <taxon>Streptophyta</taxon>
        <taxon>Embryophyta</taxon>
        <taxon>Tracheophyta</taxon>
        <taxon>Spermatophyta</taxon>
        <taxon>Magnoliopsida</taxon>
        <taxon>Liliopsida</taxon>
        <taxon>Poales</taxon>
        <taxon>Poaceae</taxon>
        <taxon>BOP clade</taxon>
        <taxon>Pooideae</taxon>
        <taxon>Triticodae</taxon>
        <taxon>Triticeae</taxon>
        <taxon>Triticinae</taxon>
        <taxon>Aegilops</taxon>
    </lineage>
</organism>
<name>R7W8W6_AEGTA</name>
<dbReference type="InterPro" id="IPR011676">
    <property type="entry name" value="DUF1618"/>
</dbReference>
<evidence type="ECO:0000313" key="1">
    <source>
        <dbReference type="EnsemblPlants" id="EMT18401"/>
    </source>
</evidence>
<reference evidence="1" key="1">
    <citation type="submission" date="2015-06" db="UniProtKB">
        <authorList>
            <consortium name="EnsemblPlants"/>
        </authorList>
    </citation>
    <scope>IDENTIFICATION</scope>
</reference>
<dbReference type="EnsemblPlants" id="EMT18401">
    <property type="protein sequence ID" value="EMT18401"/>
    <property type="gene ID" value="F775_16550"/>
</dbReference>
<dbReference type="AlphaFoldDB" id="R7W8W6"/>
<dbReference type="Pfam" id="PF07762">
    <property type="entry name" value="DUF1618"/>
    <property type="match status" value="1"/>
</dbReference>
<accession>R7W8W6</accession>
<dbReference type="PANTHER" id="PTHR33074:SF122">
    <property type="entry name" value="DUF1618 DOMAIN-CONTAINING PROTEIN"/>
    <property type="match status" value="1"/>
</dbReference>